<keyword evidence="2" id="KW-0597">Phosphoprotein</keyword>
<dbReference type="SUPFAM" id="SSF55073">
    <property type="entry name" value="Nucleotide cyclase"/>
    <property type="match status" value="1"/>
</dbReference>
<dbReference type="SMART" id="SM00091">
    <property type="entry name" value="PAS"/>
    <property type="match status" value="4"/>
</dbReference>
<keyword evidence="4" id="KW-0547">Nucleotide-binding</keyword>
<dbReference type="InterPro" id="IPR029151">
    <property type="entry name" value="Sensor-like_sf"/>
</dbReference>
<dbReference type="InterPro" id="IPR013655">
    <property type="entry name" value="PAS_fold_3"/>
</dbReference>
<evidence type="ECO:0000259" key="11">
    <source>
        <dbReference type="PROSITE" id="PS50887"/>
    </source>
</evidence>
<dbReference type="SUPFAM" id="SSF103190">
    <property type="entry name" value="Sensory domain-like"/>
    <property type="match status" value="2"/>
</dbReference>
<dbReference type="PANTHER" id="PTHR44757">
    <property type="entry name" value="DIGUANYLATE CYCLASE DGCP"/>
    <property type="match status" value="1"/>
</dbReference>
<evidence type="ECO:0000256" key="3">
    <source>
        <dbReference type="ARBA" id="ARBA00022679"/>
    </source>
</evidence>
<dbReference type="PATRIC" id="fig|879567.3.peg.2584"/>
<proteinExistence type="predicted"/>
<keyword evidence="6" id="KW-0067">ATP-binding</keyword>
<dbReference type="Pfam" id="PF08447">
    <property type="entry name" value="PAS_3"/>
    <property type="match status" value="1"/>
</dbReference>
<dbReference type="InterPro" id="IPR001610">
    <property type="entry name" value="PAC"/>
</dbReference>
<evidence type="ECO:0000256" key="5">
    <source>
        <dbReference type="ARBA" id="ARBA00022777"/>
    </source>
</evidence>
<dbReference type="RefSeq" id="WP_015415698.1">
    <property type="nucleotide sequence ID" value="NC_020409.1"/>
</dbReference>
<dbReference type="Gene3D" id="3.30.70.270">
    <property type="match status" value="1"/>
</dbReference>
<keyword evidence="3" id="KW-0808">Transferase</keyword>
<dbReference type="eggNOG" id="COG3706">
    <property type="taxonomic scope" value="Bacteria"/>
</dbReference>
<feature type="domain" description="PAS" evidence="9">
    <location>
        <begin position="350"/>
        <end position="421"/>
    </location>
</feature>
<feature type="domain" description="PAC" evidence="10">
    <location>
        <begin position="674"/>
        <end position="726"/>
    </location>
</feature>
<dbReference type="STRING" id="1322246.BN4_12420"/>
<evidence type="ECO:0000259" key="9">
    <source>
        <dbReference type="PROSITE" id="PS50112"/>
    </source>
</evidence>
<accession>M1WMI3</accession>
<dbReference type="InterPro" id="IPR013656">
    <property type="entry name" value="PAS_4"/>
</dbReference>
<reference evidence="12 13" key="1">
    <citation type="journal article" date="2013" name="PLoS ONE">
        <title>The first genomic and proteomic characterization of a deep-sea sulfate reducer: insights into the piezophilic lifestyle of Desulfovibrio piezophilus.</title>
        <authorList>
            <person name="Pradel N."/>
            <person name="Ji B."/>
            <person name="Gimenez G."/>
            <person name="Talla E."/>
            <person name="Lenoble P."/>
            <person name="Garel M."/>
            <person name="Tamburini C."/>
            <person name="Fourquet P."/>
            <person name="Lebrun R."/>
            <person name="Bertin P."/>
            <person name="Denis Y."/>
            <person name="Pophillat M."/>
            <person name="Barbe V."/>
            <person name="Ollivier B."/>
            <person name="Dolla A."/>
        </authorList>
    </citation>
    <scope>NUCLEOTIDE SEQUENCE [LARGE SCALE GENOMIC DNA]</scope>
    <source>
        <strain evidence="13">DSM 10523 / SB164P1</strain>
    </source>
</reference>
<dbReference type="InterPro" id="IPR029787">
    <property type="entry name" value="Nucleotide_cyclase"/>
</dbReference>
<dbReference type="BioCyc" id="DPIE1322246:BN4_RS12150-MONOMER"/>
<dbReference type="HOGENOM" id="CLU_007981_0_0_7"/>
<dbReference type="GO" id="GO:0016020">
    <property type="term" value="C:membrane"/>
    <property type="evidence" value="ECO:0007669"/>
    <property type="project" value="UniProtKB-SubCell"/>
</dbReference>
<dbReference type="PROSITE" id="PS50112">
    <property type="entry name" value="PAS"/>
    <property type="match status" value="4"/>
</dbReference>
<dbReference type="InterPro" id="IPR035965">
    <property type="entry name" value="PAS-like_dom_sf"/>
</dbReference>
<dbReference type="InterPro" id="IPR000700">
    <property type="entry name" value="PAS-assoc_C"/>
</dbReference>
<dbReference type="NCBIfam" id="TIGR00229">
    <property type="entry name" value="sensory_box"/>
    <property type="match status" value="4"/>
</dbReference>
<feature type="transmembrane region" description="Helical" evidence="8">
    <location>
        <begin position="7"/>
        <end position="27"/>
    </location>
</feature>
<dbReference type="CDD" id="cd00130">
    <property type="entry name" value="PAS"/>
    <property type="match status" value="4"/>
</dbReference>
<evidence type="ECO:0000259" key="10">
    <source>
        <dbReference type="PROSITE" id="PS50113"/>
    </source>
</evidence>
<dbReference type="Pfam" id="PF21623">
    <property type="entry name" value="HK_sensor_dom_bact"/>
    <property type="match status" value="1"/>
</dbReference>
<dbReference type="Proteomes" id="UP000011724">
    <property type="component" value="Chromosome"/>
</dbReference>
<evidence type="ECO:0000256" key="6">
    <source>
        <dbReference type="ARBA" id="ARBA00022840"/>
    </source>
</evidence>
<dbReference type="FunFam" id="3.30.70.270:FF:000001">
    <property type="entry name" value="Diguanylate cyclase domain protein"/>
    <property type="match status" value="1"/>
</dbReference>
<dbReference type="InterPro" id="IPR000014">
    <property type="entry name" value="PAS"/>
</dbReference>
<gene>
    <name evidence="12" type="ordered locus">BN4_12420</name>
</gene>
<dbReference type="InterPro" id="IPR013767">
    <property type="entry name" value="PAS_fold"/>
</dbReference>
<dbReference type="eggNOG" id="COG2205">
    <property type="taxonomic scope" value="Bacteria"/>
</dbReference>
<keyword evidence="8" id="KW-1133">Transmembrane helix</keyword>
<feature type="domain" description="PAS" evidence="9">
    <location>
        <begin position="600"/>
        <end position="660"/>
    </location>
</feature>
<dbReference type="SMART" id="SM00086">
    <property type="entry name" value="PAC"/>
    <property type="match status" value="3"/>
</dbReference>
<dbReference type="PROSITE" id="PS50887">
    <property type="entry name" value="GGDEF"/>
    <property type="match status" value="1"/>
</dbReference>
<keyword evidence="8" id="KW-0812">Transmembrane</keyword>
<evidence type="ECO:0000313" key="12">
    <source>
        <dbReference type="EMBL" id="CCH49655.1"/>
    </source>
</evidence>
<evidence type="ECO:0000256" key="7">
    <source>
        <dbReference type="ARBA" id="ARBA00023012"/>
    </source>
</evidence>
<dbReference type="SMART" id="SM00267">
    <property type="entry name" value="GGDEF"/>
    <property type="match status" value="1"/>
</dbReference>
<feature type="domain" description="PAS" evidence="9">
    <location>
        <begin position="727"/>
        <end position="792"/>
    </location>
</feature>
<feature type="domain" description="PAS" evidence="9">
    <location>
        <begin position="479"/>
        <end position="549"/>
    </location>
</feature>
<dbReference type="CDD" id="cd01949">
    <property type="entry name" value="GGDEF"/>
    <property type="match status" value="1"/>
</dbReference>
<feature type="domain" description="PAC" evidence="10">
    <location>
        <begin position="536"/>
        <end position="599"/>
    </location>
</feature>
<reference evidence="13" key="2">
    <citation type="journal article" date="2013" name="Stand. Genomic Sci.">
        <title>Complete genome sequence of Desulfocapsa sulfexigens, a marine deltaproteobacterium specialized in disproportionating inorganic sulfur compounds.</title>
        <authorList>
            <person name="Finster K.W."/>
            <person name="Kjeldsen K.U."/>
            <person name="Kube M."/>
            <person name="Reinhardt R."/>
            <person name="Mussmann M."/>
            <person name="Amann R."/>
            <person name="Schreiber L."/>
        </authorList>
    </citation>
    <scope>NUCLEOTIDE SEQUENCE [LARGE SCALE GENOMIC DNA]</scope>
    <source>
        <strain evidence="13">DSM 10523 / SB164P1</strain>
    </source>
</reference>
<dbReference type="InterPro" id="IPR043128">
    <property type="entry name" value="Rev_trsase/Diguanyl_cyclase"/>
</dbReference>
<evidence type="ECO:0000256" key="4">
    <source>
        <dbReference type="ARBA" id="ARBA00022741"/>
    </source>
</evidence>
<dbReference type="AlphaFoldDB" id="M1WMI3"/>
<sequence length="1018" mass="114409">MTQKIKAFTKLFLPFAIGILLIAAWFLSSRNTVHKTLVLQRQELLVDLISTTLDRDLKTHTSDAQFLARLVAQHFDEKETIEHIEDAFSDFIRTHRLYFILRFLDETGTEQIRVDRSFAGPVVSPSSILQQKGNRYYVRDTMQAGEDDVYISDFDLNIEHGKIETPFRPTLRFGCPVIDANGRKRGIVIMNFEGDSLLNQIRMQAGNREGKPMLCTSDGYWILGLNSADEWGHLLNKTDGPSMSRQFPEAWQTITNQDQGHVITPKGLVTFASTQINPRSIISKTPVSQEAVNGGWKIMTWVPRQDLNVPWINLFIMLTILTFFLVGLGCWYHSQNKIIQAEVKANLRENEERTMAISQSSHDAIAMIDGVGTIIHWNPAAEKLFGYEAHEVMGSNLHTLLAPLKMRHIAEKGLEEFRRTGTGKLIGKVIQLEALAKGGITIPVELAVAAFDFKGKWHAVGTIRDMTQRLRDEQKLKRSEETSRALINAPADSAMLLKPNGTIVAINKVGAQELGGTPQNLIGKSAFNLLSPDFSETHKDKIIKVRESGSPLNFEESQGNRKLHINVYPVKAADGVVDRIALFTRDVTEQRLAEAALMQSEQRFRDVSEAVGEFIWETNKHGEFSFITDDVSLVLGYSSGELLGHMVQEFLPQEDLEDFKFWRRGLYEKPEQFSNIEARLITKQGGMIWLQASGTPYYDTAGEFSGFRGAAMNVTDRKEAEQAIKASERKLRALAESAYDAIIMIDNQGHISFWNDAAERLFGYTEREAIGRDVHDLIASPDEREKSKKGMRGFPLTGKGPAIGIVTEHMGLHKDGLQFPVERSISSFRLGESWYAVATIRDITEQKATEAKLRQLATTDGLTGLNNRRRFMELSEQELSHAIRYRRPLSIFMLDIDHFKRINDDYGHDVGDKVLRFMADISETALRNADILGRLGGEEFGVLLPETDENAAMDVAERLRHAIEENSIQEGEEVLNVTVSIGVSTLSSGLNTIKSLLKQADKALYEAKESGRNRVVKA</sequence>
<dbReference type="Gene3D" id="3.30.450.20">
    <property type="entry name" value="PAS domain"/>
    <property type="match status" value="6"/>
</dbReference>
<dbReference type="InterPro" id="IPR048760">
    <property type="entry name" value="VP0354-like_sensor_dom"/>
</dbReference>
<dbReference type="GO" id="GO:0016301">
    <property type="term" value="F:kinase activity"/>
    <property type="evidence" value="ECO:0007669"/>
    <property type="project" value="UniProtKB-KW"/>
</dbReference>
<dbReference type="PANTHER" id="PTHR44757:SF2">
    <property type="entry name" value="BIOFILM ARCHITECTURE MAINTENANCE PROTEIN MBAA"/>
    <property type="match status" value="1"/>
</dbReference>
<dbReference type="Pfam" id="PF08448">
    <property type="entry name" value="PAS_4"/>
    <property type="match status" value="1"/>
</dbReference>
<dbReference type="Pfam" id="PF00990">
    <property type="entry name" value="GGDEF"/>
    <property type="match status" value="1"/>
</dbReference>
<dbReference type="Pfam" id="PF00989">
    <property type="entry name" value="PAS"/>
    <property type="match status" value="2"/>
</dbReference>
<dbReference type="PROSITE" id="PS50113">
    <property type="entry name" value="PAC"/>
    <property type="match status" value="2"/>
</dbReference>
<dbReference type="GO" id="GO:0005524">
    <property type="term" value="F:ATP binding"/>
    <property type="evidence" value="ECO:0007669"/>
    <property type="project" value="UniProtKB-KW"/>
</dbReference>
<keyword evidence="7" id="KW-0902">Two-component regulatory system</keyword>
<dbReference type="InterPro" id="IPR052155">
    <property type="entry name" value="Biofilm_reg_signaling"/>
</dbReference>
<dbReference type="EMBL" id="FO203427">
    <property type="protein sequence ID" value="CCH49655.1"/>
    <property type="molecule type" value="Genomic_DNA"/>
</dbReference>
<name>M1WMI3_PSEP2</name>
<dbReference type="InterPro" id="IPR000160">
    <property type="entry name" value="GGDEF_dom"/>
</dbReference>
<dbReference type="NCBIfam" id="TIGR00254">
    <property type="entry name" value="GGDEF"/>
    <property type="match status" value="1"/>
</dbReference>
<comment type="subcellular location">
    <subcellularLocation>
        <location evidence="1">Membrane</location>
    </subcellularLocation>
</comment>
<keyword evidence="8" id="KW-0472">Membrane</keyword>
<evidence type="ECO:0000256" key="1">
    <source>
        <dbReference type="ARBA" id="ARBA00004370"/>
    </source>
</evidence>
<dbReference type="SUPFAM" id="SSF55785">
    <property type="entry name" value="PYP-like sensor domain (PAS domain)"/>
    <property type="match status" value="4"/>
</dbReference>
<protein>
    <submittedName>
        <fullName evidence="12">Diguanylate cyclase with PAS/PAC sensor</fullName>
    </submittedName>
</protein>
<dbReference type="KEGG" id="dpi:BN4_12420"/>
<evidence type="ECO:0000313" key="13">
    <source>
        <dbReference type="Proteomes" id="UP000011724"/>
    </source>
</evidence>
<dbReference type="GO" id="GO:0006355">
    <property type="term" value="P:regulation of DNA-templated transcription"/>
    <property type="evidence" value="ECO:0007669"/>
    <property type="project" value="InterPro"/>
</dbReference>
<keyword evidence="13" id="KW-1185">Reference proteome</keyword>
<feature type="domain" description="GGDEF" evidence="11">
    <location>
        <begin position="887"/>
        <end position="1018"/>
    </location>
</feature>
<keyword evidence="5" id="KW-0418">Kinase</keyword>
<evidence type="ECO:0000256" key="8">
    <source>
        <dbReference type="SAM" id="Phobius"/>
    </source>
</evidence>
<dbReference type="GO" id="GO:0000160">
    <property type="term" value="P:phosphorelay signal transduction system"/>
    <property type="evidence" value="ECO:0007669"/>
    <property type="project" value="UniProtKB-KW"/>
</dbReference>
<dbReference type="OrthoDB" id="5460745at2"/>
<organism evidence="12 13">
    <name type="scientific">Pseudodesulfovibrio piezophilus (strain DSM 21447 / JCM 15486 / C1TLV30)</name>
    <name type="common">Desulfovibrio piezophilus</name>
    <dbReference type="NCBI Taxonomy" id="1322246"/>
    <lineage>
        <taxon>Bacteria</taxon>
        <taxon>Pseudomonadati</taxon>
        <taxon>Thermodesulfobacteriota</taxon>
        <taxon>Desulfovibrionia</taxon>
        <taxon>Desulfovibrionales</taxon>
        <taxon>Desulfovibrionaceae</taxon>
    </lineage>
</organism>
<evidence type="ECO:0000256" key="2">
    <source>
        <dbReference type="ARBA" id="ARBA00022553"/>
    </source>
</evidence>